<dbReference type="AlphaFoldDB" id="A0A443Q6X7"/>
<gene>
    <name evidence="4" type="ORF">B4U79_05060</name>
</gene>
<name>A0A443Q6X7_9ACAR</name>
<dbReference type="Gene3D" id="1.10.220.10">
    <property type="entry name" value="Annexin"/>
    <property type="match status" value="1"/>
</dbReference>
<dbReference type="STRING" id="1965070.A0A443Q6X7"/>
<comment type="similarity">
    <text evidence="1">Belongs to the annexin family.</text>
</comment>
<organism evidence="4 5">
    <name type="scientific">Dinothrombium tinctorium</name>
    <dbReference type="NCBI Taxonomy" id="1965070"/>
    <lineage>
        <taxon>Eukaryota</taxon>
        <taxon>Metazoa</taxon>
        <taxon>Ecdysozoa</taxon>
        <taxon>Arthropoda</taxon>
        <taxon>Chelicerata</taxon>
        <taxon>Arachnida</taxon>
        <taxon>Acari</taxon>
        <taxon>Acariformes</taxon>
        <taxon>Trombidiformes</taxon>
        <taxon>Prostigmata</taxon>
        <taxon>Anystina</taxon>
        <taxon>Parasitengona</taxon>
        <taxon>Trombidioidea</taxon>
        <taxon>Trombidiidae</taxon>
        <taxon>Dinothrombium</taxon>
    </lineage>
</organism>
<comment type="caution">
    <text evidence="4">The sequence shown here is derived from an EMBL/GenBank/DDBJ whole genome shotgun (WGS) entry which is preliminary data.</text>
</comment>
<keyword evidence="2" id="KW-0677">Repeat</keyword>
<dbReference type="GO" id="GO:0005509">
    <property type="term" value="F:calcium ion binding"/>
    <property type="evidence" value="ECO:0007669"/>
    <property type="project" value="InterPro"/>
</dbReference>
<keyword evidence="3" id="KW-0041">Annexin</keyword>
<protein>
    <submittedName>
        <fullName evidence="4">Annexin A4-like protein</fullName>
    </submittedName>
</protein>
<dbReference type="EMBL" id="NCKU01018835">
    <property type="protein sequence ID" value="RWR98794.1"/>
    <property type="molecule type" value="Genomic_DNA"/>
</dbReference>
<evidence type="ECO:0000256" key="1">
    <source>
        <dbReference type="ARBA" id="ARBA00007831"/>
    </source>
</evidence>
<sequence length="67" mass="7730">VLIEILTNHNSKQRKQIAFAYRIKFDRELIDDLRLNLAGNFEDACVALLTPYHEFCADAIYKSLTVS</sequence>
<keyword evidence="5" id="KW-1185">Reference proteome</keyword>
<evidence type="ECO:0000256" key="3">
    <source>
        <dbReference type="ARBA" id="ARBA00023216"/>
    </source>
</evidence>
<dbReference type="InterPro" id="IPR018502">
    <property type="entry name" value="Annexin_repeat"/>
</dbReference>
<proteinExistence type="inferred from homology"/>
<reference evidence="4 5" key="1">
    <citation type="journal article" date="2018" name="Gigascience">
        <title>Genomes of trombidid mites reveal novel predicted allergens and laterally-transferred genes associated with secondary metabolism.</title>
        <authorList>
            <person name="Dong X."/>
            <person name="Chaisiri K."/>
            <person name="Xia D."/>
            <person name="Armstrong S.D."/>
            <person name="Fang Y."/>
            <person name="Donnelly M.J."/>
            <person name="Kadowaki T."/>
            <person name="McGarry J.W."/>
            <person name="Darby A.C."/>
            <person name="Makepeace B.L."/>
        </authorList>
    </citation>
    <scope>NUCLEOTIDE SEQUENCE [LARGE SCALE GENOMIC DNA]</scope>
    <source>
        <strain evidence="4">UoL-WK</strain>
    </source>
</reference>
<evidence type="ECO:0000256" key="2">
    <source>
        <dbReference type="ARBA" id="ARBA00022737"/>
    </source>
</evidence>
<dbReference type="InterPro" id="IPR037104">
    <property type="entry name" value="Annexin_sf"/>
</dbReference>
<dbReference type="SMART" id="SM00335">
    <property type="entry name" value="ANX"/>
    <property type="match status" value="1"/>
</dbReference>
<dbReference type="OrthoDB" id="37886at2759"/>
<dbReference type="Pfam" id="PF00191">
    <property type="entry name" value="Annexin"/>
    <property type="match status" value="1"/>
</dbReference>
<evidence type="ECO:0000313" key="5">
    <source>
        <dbReference type="Proteomes" id="UP000285301"/>
    </source>
</evidence>
<dbReference type="SUPFAM" id="SSF47874">
    <property type="entry name" value="Annexin"/>
    <property type="match status" value="1"/>
</dbReference>
<dbReference type="Proteomes" id="UP000285301">
    <property type="component" value="Unassembled WGS sequence"/>
</dbReference>
<feature type="non-terminal residue" evidence="4">
    <location>
        <position position="1"/>
    </location>
</feature>
<dbReference type="GO" id="GO:0005544">
    <property type="term" value="F:calcium-dependent phospholipid binding"/>
    <property type="evidence" value="ECO:0007669"/>
    <property type="project" value="InterPro"/>
</dbReference>
<accession>A0A443Q6X7</accession>
<dbReference type="PROSITE" id="PS51897">
    <property type="entry name" value="ANNEXIN_2"/>
    <property type="match status" value="1"/>
</dbReference>
<evidence type="ECO:0000313" key="4">
    <source>
        <dbReference type="EMBL" id="RWR98794.1"/>
    </source>
</evidence>